<accession>A0A382DE03</accession>
<dbReference type="EMBL" id="UINC01038957">
    <property type="protein sequence ID" value="SVB36736.1"/>
    <property type="molecule type" value="Genomic_DNA"/>
</dbReference>
<name>A0A382DE03_9ZZZZ</name>
<dbReference type="AlphaFoldDB" id="A0A382DE03"/>
<proteinExistence type="predicted"/>
<protein>
    <submittedName>
        <fullName evidence="1">Uncharacterized protein</fullName>
    </submittedName>
</protein>
<organism evidence="1">
    <name type="scientific">marine metagenome</name>
    <dbReference type="NCBI Taxonomy" id="408172"/>
    <lineage>
        <taxon>unclassified sequences</taxon>
        <taxon>metagenomes</taxon>
        <taxon>ecological metagenomes</taxon>
    </lineage>
</organism>
<sequence>MKTDIYDSLVEQIEKVEDPDLRENYMGVLTLIPKKEWEQFEQTQEEYLFSEMCKYSMEVNARIARDAMNDEKSTTMKKVMNAIKAWDVMKADPDESSDNSDSKGAS</sequence>
<evidence type="ECO:0000313" key="1">
    <source>
        <dbReference type="EMBL" id="SVB36736.1"/>
    </source>
</evidence>
<reference evidence="1" key="1">
    <citation type="submission" date="2018-05" db="EMBL/GenBank/DDBJ databases">
        <authorList>
            <person name="Lanie J.A."/>
            <person name="Ng W.-L."/>
            <person name="Kazmierczak K.M."/>
            <person name="Andrzejewski T.M."/>
            <person name="Davidsen T.M."/>
            <person name="Wayne K.J."/>
            <person name="Tettelin H."/>
            <person name="Glass J.I."/>
            <person name="Rusch D."/>
            <person name="Podicherti R."/>
            <person name="Tsui H.-C.T."/>
            <person name="Winkler M.E."/>
        </authorList>
    </citation>
    <scope>NUCLEOTIDE SEQUENCE</scope>
</reference>
<gene>
    <name evidence="1" type="ORF">METZ01_LOCUS189590</name>
</gene>